<feature type="compositionally biased region" description="Low complexity" evidence="1">
    <location>
        <begin position="1175"/>
        <end position="1185"/>
    </location>
</feature>
<evidence type="ECO:0008006" key="4">
    <source>
        <dbReference type="Google" id="ProtNLM"/>
    </source>
</evidence>
<gene>
    <name evidence="2" type="ORF">DNG_08713</name>
</gene>
<dbReference type="AlphaFoldDB" id="A0AAE8N5K0"/>
<feature type="compositionally biased region" description="Polar residues" evidence="1">
    <location>
        <begin position="517"/>
        <end position="536"/>
    </location>
</feature>
<feature type="compositionally biased region" description="Low complexity" evidence="1">
    <location>
        <begin position="386"/>
        <end position="400"/>
    </location>
</feature>
<reference evidence="2" key="1">
    <citation type="submission" date="2018-03" db="EMBL/GenBank/DDBJ databases">
        <authorList>
            <person name="Guldener U."/>
        </authorList>
    </citation>
    <scope>NUCLEOTIDE SEQUENCE</scope>
</reference>
<feature type="compositionally biased region" description="Polar residues" evidence="1">
    <location>
        <begin position="947"/>
        <end position="959"/>
    </location>
</feature>
<dbReference type="EMBL" id="ONZQ02000014">
    <property type="protein sequence ID" value="SPO06024.1"/>
    <property type="molecule type" value="Genomic_DNA"/>
</dbReference>
<feature type="compositionally biased region" description="Low complexity" evidence="1">
    <location>
        <begin position="564"/>
        <end position="577"/>
    </location>
</feature>
<organism evidence="2 3">
    <name type="scientific">Cephalotrichum gorgonifer</name>
    <dbReference type="NCBI Taxonomy" id="2041049"/>
    <lineage>
        <taxon>Eukaryota</taxon>
        <taxon>Fungi</taxon>
        <taxon>Dikarya</taxon>
        <taxon>Ascomycota</taxon>
        <taxon>Pezizomycotina</taxon>
        <taxon>Sordariomycetes</taxon>
        <taxon>Hypocreomycetidae</taxon>
        <taxon>Microascales</taxon>
        <taxon>Microascaceae</taxon>
        <taxon>Cephalotrichum</taxon>
    </lineage>
</organism>
<feature type="compositionally biased region" description="Pro residues" evidence="1">
    <location>
        <begin position="359"/>
        <end position="375"/>
    </location>
</feature>
<feature type="region of interest" description="Disordered" evidence="1">
    <location>
        <begin position="124"/>
        <end position="152"/>
    </location>
</feature>
<evidence type="ECO:0000256" key="1">
    <source>
        <dbReference type="SAM" id="MobiDB-lite"/>
    </source>
</evidence>
<feature type="region of interest" description="Disordered" evidence="1">
    <location>
        <begin position="818"/>
        <end position="1079"/>
    </location>
</feature>
<feature type="region of interest" description="Disordered" evidence="1">
    <location>
        <begin position="317"/>
        <end position="645"/>
    </location>
</feature>
<protein>
    <recommendedName>
        <fullName evidence="4">WW domain-containing protein</fullName>
    </recommendedName>
</protein>
<accession>A0AAE8N5K0</accession>
<feature type="compositionally biased region" description="Polar residues" evidence="1">
    <location>
        <begin position="839"/>
        <end position="850"/>
    </location>
</feature>
<name>A0AAE8N5K0_9PEZI</name>
<feature type="compositionally biased region" description="Polar residues" evidence="1">
    <location>
        <begin position="1014"/>
        <end position="1035"/>
    </location>
</feature>
<feature type="compositionally biased region" description="Low complexity" evidence="1">
    <location>
        <begin position="1002"/>
        <end position="1013"/>
    </location>
</feature>
<dbReference type="Proteomes" id="UP001187682">
    <property type="component" value="Unassembled WGS sequence"/>
</dbReference>
<evidence type="ECO:0000313" key="2">
    <source>
        <dbReference type="EMBL" id="SPO06024.1"/>
    </source>
</evidence>
<sequence length="1218" mass="128486">MNNNIPPGWDLDYDGNRWFYRFRSSGIIQYTFPKDGDEFPDFVDASAPVPVLAPEERLESQQQIRRRGITGDGNGRTQSKTKPSEMGATGGPVSTEWEDDGGDDEYFQPENFMYLGPGAYTDVSPLAGGEEADDSAVSTKEKDAGLSATPDAVPMASPLVSAISTPQIPKGTPVTPQAEPVVEAPLSPIATPPETTVESIAPVASVAPAASVAPVASVASVAPIASVAAVVPLAPASPVADKSGGHTSPEVPMLDNRELPHELPEAPRFDPVGLVAEMPTDMTAKAHIELHPEPVEMGDNAVLAPIETFYINSGLAELPAQSSPTERKKEAEPPPPRRRAYSTPRVYPFQPTEDDDPNRPPTPLGGIPRPTPSPQAPAEVVSPDRSASFSPFTPSTASTPGDTPPVLPNATAVSPPEGAGPSPQPRKPTPQGVFKIARKPTNAGSKPGFKPWTPGTTPPKPSPDSSDVRDVVRSSTPSAVVEPSILPTEPKGQGQPHHQPNTASVSTPPTAPASIPVSGSGTARTSPPLNPTQHLLSQAPGPTAQPGDVSPPVPPKDKQPTSPPTTTGHLAGTTTPPVLIPGTIPQQRQGRAETPPKEVLPNPIEPQNPALTTMQDSSAGKSGGQAPAPTAARHTPGTTGTHPQDLWGEVTVLNSKPRQPRSSSTRSVPRALTFHLNRVIQVAMLYSSRDSRVQQITGFPCHKNNWRVQCKARDKGTCVLSQRALCRMELLTLPRSRPGDRNLAGFKRPNRLQRDSGWRPGLSRRNKSPRLADHNRQPLNLNKLRPNRPKRYLCTIFPPQQMPTQGFNGLPNAQPLVGPGMYAQSPMQVPAGAPATRSVGPSSPQAASTQEKGKAKWFSKFLKSSSSKTLQKPSPQQQQQIWQGPNGLFIPPSQSPGPNAPWSPGSFATASPFKPPSGPPPQGYASPQPGMQPQAQQSVPPPGHPSMNPTQMRQRQLSGGAQMAPLNMAQWGPPPAAANPINVRPPQAVSANPGHPGPQAPAAPSRANVAAQSTQKPTQAAENVSPQQSQRSSPHTSPPNPQHAKPTPDSALDGPARTESVRSDISFAHISEAQAQPVLRPQIVQVLGPAGMQMAPQPQLQLQKNGLAPQGHAPPGVAPQMLYGPGPQVLPGPGHHGQPSPTNYDDLRRLAPPPLHKRLSGQMVGAGPSSSARESMVSDVSSADSLDSRRVSVMSTGPPVTRNKLVKTAEYSGSGWGR</sequence>
<evidence type="ECO:0000313" key="3">
    <source>
        <dbReference type="Proteomes" id="UP001187682"/>
    </source>
</evidence>
<comment type="caution">
    <text evidence="2">The sequence shown here is derived from an EMBL/GenBank/DDBJ whole genome shotgun (WGS) entry which is preliminary data.</text>
</comment>
<keyword evidence="3" id="KW-1185">Reference proteome</keyword>
<feature type="compositionally biased region" description="Polar residues" evidence="1">
    <location>
        <begin position="496"/>
        <end position="508"/>
    </location>
</feature>
<feature type="compositionally biased region" description="Pro residues" evidence="1">
    <location>
        <begin position="913"/>
        <end position="922"/>
    </location>
</feature>
<feature type="compositionally biased region" description="Low complexity" evidence="1">
    <location>
        <begin position="856"/>
        <end position="880"/>
    </location>
</feature>
<feature type="region of interest" description="Disordered" evidence="1">
    <location>
        <begin position="740"/>
        <end position="785"/>
    </location>
</feature>
<proteinExistence type="predicted"/>
<feature type="region of interest" description="Disordered" evidence="1">
    <location>
        <begin position="1095"/>
        <end position="1218"/>
    </location>
</feature>
<feature type="compositionally biased region" description="Polar residues" evidence="1">
    <location>
        <begin position="609"/>
        <end position="620"/>
    </location>
</feature>
<feature type="region of interest" description="Disordered" evidence="1">
    <location>
        <begin position="53"/>
        <end position="101"/>
    </location>
</feature>